<dbReference type="CDD" id="cd07197">
    <property type="entry name" value="nitrilase"/>
    <property type="match status" value="1"/>
</dbReference>
<dbReference type="SUPFAM" id="SSF56317">
    <property type="entry name" value="Carbon-nitrogen hydrolase"/>
    <property type="match status" value="1"/>
</dbReference>
<dbReference type="PANTHER" id="PTHR43674:SF2">
    <property type="entry name" value="BETA-UREIDOPROPIONASE"/>
    <property type="match status" value="1"/>
</dbReference>
<evidence type="ECO:0000256" key="1">
    <source>
        <dbReference type="ARBA" id="ARBA00022801"/>
    </source>
</evidence>
<sequence>MRIAVAQPPCVPYDLAANAATHAATARAAAARVVVFPELSLTGYELDAPTVDPDDPRLAPLVAACAETGSVALVGAPVAGTAGRVHIATLAVTGAGGSVAYRKQWLGSSEAVRFSPGDRPAVLDVDGWRLGLAICRDTGIAQHVADTVALGIDVYVAGTLMFPEEAEIQDDRARRTATGHRIRVAVASFAGPTGDGYTRSAGRSGIWAPDGTLLAQAGPATGEVVSAVLDRRVAAG</sequence>
<evidence type="ECO:0000259" key="2">
    <source>
        <dbReference type="PROSITE" id="PS50263"/>
    </source>
</evidence>
<keyword evidence="1 3" id="KW-0378">Hydrolase</keyword>
<name>A0ABS3W087_MICEH</name>
<dbReference type="InterPro" id="IPR003010">
    <property type="entry name" value="C-N_Hydrolase"/>
</dbReference>
<dbReference type="GO" id="GO:0016787">
    <property type="term" value="F:hydrolase activity"/>
    <property type="evidence" value="ECO:0007669"/>
    <property type="project" value="UniProtKB-KW"/>
</dbReference>
<reference evidence="3 4" key="1">
    <citation type="submission" date="2019-12" db="EMBL/GenBank/DDBJ databases">
        <title>Whole genome sequencing of endophytic Actinobacterium Micromonospora sp. MPMI6T.</title>
        <authorList>
            <person name="Evv R."/>
            <person name="Podile A.R."/>
        </authorList>
    </citation>
    <scope>NUCLEOTIDE SEQUENCE [LARGE SCALE GENOMIC DNA]</scope>
    <source>
        <strain evidence="3 4">MPMI6</strain>
    </source>
</reference>
<proteinExistence type="predicted"/>
<dbReference type="Gene3D" id="3.60.110.10">
    <property type="entry name" value="Carbon-nitrogen hydrolase"/>
    <property type="match status" value="1"/>
</dbReference>
<feature type="domain" description="CN hydrolase" evidence="2">
    <location>
        <begin position="1"/>
        <end position="231"/>
    </location>
</feature>
<dbReference type="Pfam" id="PF00795">
    <property type="entry name" value="CN_hydrolase"/>
    <property type="match status" value="1"/>
</dbReference>
<keyword evidence="4" id="KW-1185">Reference proteome</keyword>
<accession>A0ABS3W087</accession>
<dbReference type="PANTHER" id="PTHR43674">
    <property type="entry name" value="NITRILASE C965.09-RELATED"/>
    <property type="match status" value="1"/>
</dbReference>
<evidence type="ECO:0000313" key="4">
    <source>
        <dbReference type="Proteomes" id="UP000823521"/>
    </source>
</evidence>
<comment type="caution">
    <text evidence="3">The sequence shown here is derived from an EMBL/GenBank/DDBJ whole genome shotgun (WGS) entry which is preliminary data.</text>
</comment>
<protein>
    <submittedName>
        <fullName evidence="3">Carbon-nitrogen hydrolase family protein</fullName>
    </submittedName>
</protein>
<gene>
    <name evidence="3" type="ORF">GSF22_29450</name>
</gene>
<dbReference type="Proteomes" id="UP000823521">
    <property type="component" value="Unassembled WGS sequence"/>
</dbReference>
<evidence type="ECO:0000313" key="3">
    <source>
        <dbReference type="EMBL" id="MBO4210088.1"/>
    </source>
</evidence>
<dbReference type="PROSITE" id="PS50263">
    <property type="entry name" value="CN_HYDROLASE"/>
    <property type="match status" value="1"/>
</dbReference>
<dbReference type="InterPro" id="IPR036526">
    <property type="entry name" value="C-N_Hydrolase_sf"/>
</dbReference>
<organism evidence="3 4">
    <name type="scientific">Micromonospora echinofusca</name>
    <dbReference type="NCBI Taxonomy" id="47858"/>
    <lineage>
        <taxon>Bacteria</taxon>
        <taxon>Bacillati</taxon>
        <taxon>Actinomycetota</taxon>
        <taxon>Actinomycetes</taxon>
        <taxon>Micromonosporales</taxon>
        <taxon>Micromonosporaceae</taxon>
        <taxon>Micromonospora</taxon>
    </lineage>
</organism>
<dbReference type="EMBL" id="WVUH01000404">
    <property type="protein sequence ID" value="MBO4210088.1"/>
    <property type="molecule type" value="Genomic_DNA"/>
</dbReference>
<dbReference type="InterPro" id="IPR050345">
    <property type="entry name" value="Aliph_Amidase/BUP"/>
</dbReference>